<dbReference type="AlphaFoldDB" id="A0A846R0W9"/>
<dbReference type="InterPro" id="IPR015422">
    <property type="entry name" value="PyrdxlP-dep_Trfase_small"/>
</dbReference>
<keyword evidence="7" id="KW-1185">Reference proteome</keyword>
<comment type="caution">
    <text evidence="6">The sequence shown here is derived from an EMBL/GenBank/DDBJ whole genome shotgun (WGS) entry which is preliminary data.</text>
</comment>
<evidence type="ECO:0000313" key="7">
    <source>
        <dbReference type="Proteomes" id="UP000590442"/>
    </source>
</evidence>
<dbReference type="GO" id="GO:0008483">
    <property type="term" value="F:transaminase activity"/>
    <property type="evidence" value="ECO:0007669"/>
    <property type="project" value="TreeGrafter"/>
</dbReference>
<dbReference type="CDD" id="cd00616">
    <property type="entry name" value="AHBA_syn"/>
    <property type="match status" value="1"/>
</dbReference>
<evidence type="ECO:0000313" key="6">
    <source>
        <dbReference type="EMBL" id="NJB71014.1"/>
    </source>
</evidence>
<dbReference type="RefSeq" id="WP_167962380.1">
    <property type="nucleotide sequence ID" value="NZ_JAATJJ010000001.1"/>
</dbReference>
<feature type="modified residue" description="N6-(pyridoxal phosphate)lysine" evidence="4">
    <location>
        <position position="191"/>
    </location>
</feature>
<evidence type="ECO:0000256" key="4">
    <source>
        <dbReference type="PIRSR" id="PIRSR000390-2"/>
    </source>
</evidence>
<protein>
    <submittedName>
        <fullName evidence="6">dTDP-4-amino-4,6-dideoxygalactose transaminase</fullName>
    </submittedName>
</protein>
<sequence length="382" mass="42345">MRKIQMVDLNGQYQSIKEEINSSIAQILETSAFINGPEVQSFQKELEDYLGVKHVIPCANGTDALQIAMMGLGLKPGDEVITSDFTFAATVEVIALLQLTPVLVDVEPDTFNIDTEAIEKAITPKTKAIVPVHLFGQCANMDAVMQIAQKHNVYVIEDNAQAIGADCTYQGKPQKAGTIGHVSATSFFPSKNLGAYGDGGAIFTNDDDLAHVIRGIVNHGMYKRYYHDVVGVNSRLDSMQAAVLRAKLPRLNGYNKKRREAALKYSKALEGQPNILTPKLASCCTAEGSNCNCHVFHQYTLRVLNGKRDALVDHLNEKGIPCGVYYPIPLHSQKAYKDERYHEVDFEVTNQLVKEVISLPMHTELDNEQIDYITETIIKFIE</sequence>
<dbReference type="SUPFAM" id="SSF53383">
    <property type="entry name" value="PLP-dependent transferases"/>
    <property type="match status" value="1"/>
</dbReference>
<comment type="similarity">
    <text evidence="2 5">Belongs to the DegT/DnrJ/EryC1 family.</text>
</comment>
<name>A0A846R0W9_9FLAO</name>
<accession>A0A846R0W9</accession>
<reference evidence="6 7" key="1">
    <citation type="submission" date="2020-03" db="EMBL/GenBank/DDBJ databases">
        <title>Genomic Encyclopedia of Type Strains, Phase IV (KMG-IV): sequencing the most valuable type-strain genomes for metagenomic binning, comparative biology and taxonomic classification.</title>
        <authorList>
            <person name="Goeker M."/>
        </authorList>
    </citation>
    <scope>NUCLEOTIDE SEQUENCE [LARGE SCALE GENOMIC DNA]</scope>
    <source>
        <strain evidence="6 7">DSM 29762</strain>
    </source>
</reference>
<dbReference type="InterPro" id="IPR015421">
    <property type="entry name" value="PyrdxlP-dep_Trfase_major"/>
</dbReference>
<proteinExistence type="inferred from homology"/>
<dbReference type="Gene3D" id="3.90.1150.10">
    <property type="entry name" value="Aspartate Aminotransferase, domain 1"/>
    <property type="match status" value="1"/>
</dbReference>
<evidence type="ECO:0000256" key="1">
    <source>
        <dbReference type="ARBA" id="ARBA00022898"/>
    </source>
</evidence>
<dbReference type="PANTHER" id="PTHR30244">
    <property type="entry name" value="TRANSAMINASE"/>
    <property type="match status" value="1"/>
</dbReference>
<keyword evidence="1 4" id="KW-0663">Pyridoxal phosphate</keyword>
<dbReference type="GO" id="GO:0030170">
    <property type="term" value="F:pyridoxal phosphate binding"/>
    <property type="evidence" value="ECO:0007669"/>
    <property type="project" value="UniProtKB-ARBA"/>
</dbReference>
<evidence type="ECO:0000256" key="2">
    <source>
        <dbReference type="ARBA" id="ARBA00037999"/>
    </source>
</evidence>
<feature type="active site" description="Proton acceptor" evidence="3">
    <location>
        <position position="191"/>
    </location>
</feature>
<gene>
    <name evidence="6" type="ORF">GGR42_001476</name>
</gene>
<dbReference type="GO" id="GO:0000271">
    <property type="term" value="P:polysaccharide biosynthetic process"/>
    <property type="evidence" value="ECO:0007669"/>
    <property type="project" value="TreeGrafter"/>
</dbReference>
<dbReference type="InterPro" id="IPR015424">
    <property type="entry name" value="PyrdxlP-dep_Trfase"/>
</dbReference>
<dbReference type="FunFam" id="3.40.640.10:FF:000089">
    <property type="entry name" value="Aminotransferase, DegT/DnrJ/EryC1/StrS family"/>
    <property type="match status" value="1"/>
</dbReference>
<dbReference type="PANTHER" id="PTHR30244:SF36">
    <property type="entry name" value="3-OXO-GLUCOSE-6-PHOSPHATE:GLUTAMATE AMINOTRANSFERASE"/>
    <property type="match status" value="1"/>
</dbReference>
<evidence type="ECO:0000256" key="3">
    <source>
        <dbReference type="PIRSR" id="PIRSR000390-1"/>
    </source>
</evidence>
<dbReference type="Gene3D" id="3.40.640.10">
    <property type="entry name" value="Type I PLP-dependent aspartate aminotransferase-like (Major domain)"/>
    <property type="match status" value="1"/>
</dbReference>
<evidence type="ECO:0000256" key="5">
    <source>
        <dbReference type="RuleBase" id="RU004508"/>
    </source>
</evidence>
<dbReference type="PIRSF" id="PIRSF000390">
    <property type="entry name" value="PLP_StrS"/>
    <property type="match status" value="1"/>
</dbReference>
<dbReference type="Proteomes" id="UP000590442">
    <property type="component" value="Unassembled WGS sequence"/>
</dbReference>
<organism evidence="6 7">
    <name type="scientific">Saonia flava</name>
    <dbReference type="NCBI Taxonomy" id="523696"/>
    <lineage>
        <taxon>Bacteria</taxon>
        <taxon>Pseudomonadati</taxon>
        <taxon>Bacteroidota</taxon>
        <taxon>Flavobacteriia</taxon>
        <taxon>Flavobacteriales</taxon>
        <taxon>Flavobacteriaceae</taxon>
        <taxon>Saonia</taxon>
    </lineage>
</organism>
<dbReference type="Pfam" id="PF01041">
    <property type="entry name" value="DegT_DnrJ_EryC1"/>
    <property type="match status" value="1"/>
</dbReference>
<dbReference type="EMBL" id="JAATJJ010000001">
    <property type="protein sequence ID" value="NJB71014.1"/>
    <property type="molecule type" value="Genomic_DNA"/>
</dbReference>
<dbReference type="InterPro" id="IPR000653">
    <property type="entry name" value="DegT/StrS_aminotransferase"/>
</dbReference>